<dbReference type="Gene3D" id="3.40.50.720">
    <property type="entry name" value="NAD(P)-binding Rossmann-like Domain"/>
    <property type="match status" value="2"/>
</dbReference>
<evidence type="ECO:0000313" key="4">
    <source>
        <dbReference type="Proteomes" id="UP000252355"/>
    </source>
</evidence>
<feature type="domain" description="RmlD-like substrate binding" evidence="2">
    <location>
        <begin position="1"/>
        <end position="214"/>
    </location>
</feature>
<gene>
    <name evidence="3" type="ORF">OZSIB_0063</name>
</gene>
<dbReference type="AlphaFoldDB" id="A0A367ZMT1"/>
<evidence type="ECO:0000313" key="3">
    <source>
        <dbReference type="EMBL" id="RCK79423.1"/>
    </source>
</evidence>
<dbReference type="InterPro" id="IPR036291">
    <property type="entry name" value="NAD(P)-bd_dom_sf"/>
</dbReference>
<comment type="caution">
    <text evidence="3">The sequence shown here is derived from an EMBL/GenBank/DDBJ whole genome shotgun (WGS) entry which is preliminary data.</text>
</comment>
<dbReference type="PANTHER" id="PTHR43242">
    <property type="entry name" value="NAD(P)-BINDING ROSSMANN-FOLD SUPERFAMILY PROTEIN"/>
    <property type="match status" value="1"/>
</dbReference>
<name>A0A367ZMT1_9BACT</name>
<dbReference type="Proteomes" id="UP000252355">
    <property type="component" value="Unassembled WGS sequence"/>
</dbReference>
<dbReference type="UniPathway" id="UPA00124"/>
<dbReference type="GO" id="GO:0019305">
    <property type="term" value="P:dTDP-rhamnose biosynthetic process"/>
    <property type="evidence" value="ECO:0007669"/>
    <property type="project" value="UniProtKB-UniPathway"/>
</dbReference>
<dbReference type="SUPFAM" id="SSF51735">
    <property type="entry name" value="NAD(P)-binding Rossmann-fold domains"/>
    <property type="match status" value="2"/>
</dbReference>
<feature type="region of interest" description="Disordered" evidence="1">
    <location>
        <begin position="226"/>
        <end position="263"/>
    </location>
</feature>
<accession>A0A367ZMT1</accession>
<protein>
    <submittedName>
        <fullName evidence="3">dTDP-4-dehydrorhamnose reductase</fullName>
    </submittedName>
</protein>
<sequence>MRIWVTGGTGFVGQQVMRAAGRLFPGDEVVATVRQLGSWPGWPGVEPLPLDLTDAVGLEREFAARPPAGLIHLAAAADPNWCEEHPVEARALNVELPRRLAMLCQRFGARLVFASTDLVFDGRHPPYAEAAEPRPVSRYAALKHEAERLVHEVLGDAATVCRLPLMYGDPSPAGRHTLAAVLAALAGGPPARLFIDEFRTPISTMAAAEGLALALHLALGRPWSPPWPPGERPAPPAGGCRPDRGEGPTAAPGPAPQRSAPALLHLGGPERVSRFDLGRRLAAWLGVPATGLVPVRQADLPMAAPRPPDVSLDSRLAFALGFRPGRLEEEWDRLPSFQRVRADVKKAGTAPG</sequence>
<dbReference type="PANTHER" id="PTHR43242:SF1">
    <property type="entry name" value="NAD(P)-BINDING ROSSMANN-FOLD SUPERFAMILY PROTEIN"/>
    <property type="match status" value="1"/>
</dbReference>
<proteinExistence type="predicted"/>
<feature type="compositionally biased region" description="Pro residues" evidence="1">
    <location>
        <begin position="226"/>
        <end position="236"/>
    </location>
</feature>
<reference evidence="3 4" key="1">
    <citation type="submission" date="2018-05" db="EMBL/GenBank/DDBJ databases">
        <title>A metagenomic window into the 2 km-deep terrestrial subsurface aquifer revealed taxonomically and functionally diverse microbial community comprising novel uncultured bacterial lineages.</title>
        <authorList>
            <person name="Kadnikov V.V."/>
            <person name="Mardanov A.V."/>
            <person name="Beletsky A.V."/>
            <person name="Banks D."/>
            <person name="Pimenov N.V."/>
            <person name="Frank Y.A."/>
            <person name="Karnachuk O.V."/>
            <person name="Ravin N.V."/>
        </authorList>
    </citation>
    <scope>NUCLEOTIDE SEQUENCE [LARGE SCALE GENOMIC DNA]</scope>
    <source>
        <strain evidence="3">BY5</strain>
    </source>
</reference>
<dbReference type="EMBL" id="QOQW01000013">
    <property type="protein sequence ID" value="RCK79423.1"/>
    <property type="molecule type" value="Genomic_DNA"/>
</dbReference>
<organism evidence="3 4">
    <name type="scientific">Candidatus Ozemobacter sibiricus</name>
    <dbReference type="NCBI Taxonomy" id="2268124"/>
    <lineage>
        <taxon>Bacteria</taxon>
        <taxon>Candidatus Ozemobacteria</taxon>
        <taxon>Candidatus Ozemobacterales</taxon>
        <taxon>Candidatus Ozemobacteraceae</taxon>
        <taxon>Candidatus Ozemobacter</taxon>
    </lineage>
</organism>
<evidence type="ECO:0000256" key="1">
    <source>
        <dbReference type="SAM" id="MobiDB-lite"/>
    </source>
</evidence>
<dbReference type="Pfam" id="PF04321">
    <property type="entry name" value="RmlD_sub_bind"/>
    <property type="match status" value="1"/>
</dbReference>
<dbReference type="InterPro" id="IPR029903">
    <property type="entry name" value="RmlD-like-bd"/>
</dbReference>
<evidence type="ECO:0000259" key="2">
    <source>
        <dbReference type="Pfam" id="PF04321"/>
    </source>
</evidence>